<dbReference type="Proteomes" id="UP000441336">
    <property type="component" value="Unassembled WGS sequence"/>
</dbReference>
<dbReference type="Gene3D" id="2.60.120.10">
    <property type="entry name" value="Jelly Rolls"/>
    <property type="match status" value="1"/>
</dbReference>
<dbReference type="InterPro" id="IPR018490">
    <property type="entry name" value="cNMP-bd_dom_sf"/>
</dbReference>
<evidence type="ECO:0000259" key="1">
    <source>
        <dbReference type="Pfam" id="PF00027"/>
    </source>
</evidence>
<evidence type="ECO:0000313" key="3">
    <source>
        <dbReference type="Proteomes" id="UP000441336"/>
    </source>
</evidence>
<dbReference type="Pfam" id="PF00027">
    <property type="entry name" value="cNMP_binding"/>
    <property type="match status" value="1"/>
</dbReference>
<dbReference type="EMBL" id="WQKZ01000007">
    <property type="protein sequence ID" value="MVN78868.1"/>
    <property type="molecule type" value="Genomic_DNA"/>
</dbReference>
<dbReference type="CDD" id="cd00038">
    <property type="entry name" value="CAP_ED"/>
    <property type="match status" value="1"/>
</dbReference>
<dbReference type="SUPFAM" id="SSF51206">
    <property type="entry name" value="cAMP-binding domain-like"/>
    <property type="match status" value="1"/>
</dbReference>
<dbReference type="InterPro" id="IPR000595">
    <property type="entry name" value="cNMP-bd_dom"/>
</dbReference>
<protein>
    <submittedName>
        <fullName evidence="2">Cyclic nucleotide-binding domain-containing protein</fullName>
    </submittedName>
</protein>
<gene>
    <name evidence="2" type="ORF">GO988_21260</name>
</gene>
<comment type="caution">
    <text evidence="2">The sequence shown here is derived from an EMBL/GenBank/DDBJ whole genome shotgun (WGS) entry which is preliminary data.</text>
</comment>
<name>A0A7K1TKB9_9BACT</name>
<evidence type="ECO:0000313" key="2">
    <source>
        <dbReference type="EMBL" id="MVN78868.1"/>
    </source>
</evidence>
<feature type="domain" description="Cyclic nucleotide-binding" evidence="1">
    <location>
        <begin position="34"/>
        <end position="120"/>
    </location>
</feature>
<accession>A0A7K1TKB9</accession>
<dbReference type="AlphaFoldDB" id="A0A7K1TKB9"/>
<reference evidence="2 3" key="1">
    <citation type="submission" date="2019-12" db="EMBL/GenBank/DDBJ databases">
        <title>Hymenobacter sp. HMF4947 Genome sequencing and assembly.</title>
        <authorList>
            <person name="Kang H."/>
            <person name="Cha I."/>
            <person name="Kim H."/>
            <person name="Joh K."/>
        </authorList>
    </citation>
    <scope>NUCLEOTIDE SEQUENCE [LARGE SCALE GENOMIC DNA]</scope>
    <source>
        <strain evidence="2 3">HMF4947</strain>
    </source>
</reference>
<dbReference type="InterPro" id="IPR014710">
    <property type="entry name" value="RmlC-like_jellyroll"/>
</dbReference>
<keyword evidence="3" id="KW-1185">Reference proteome</keyword>
<organism evidence="2 3">
    <name type="scientific">Hymenobacter ginkgonis</name>
    <dbReference type="NCBI Taxonomy" id="2682976"/>
    <lineage>
        <taxon>Bacteria</taxon>
        <taxon>Pseudomonadati</taxon>
        <taxon>Bacteroidota</taxon>
        <taxon>Cytophagia</taxon>
        <taxon>Cytophagales</taxon>
        <taxon>Hymenobacteraceae</taxon>
        <taxon>Hymenobacter</taxon>
    </lineage>
</organism>
<dbReference type="RefSeq" id="WP_157569406.1">
    <property type="nucleotide sequence ID" value="NZ_WQKZ01000007.1"/>
</dbReference>
<proteinExistence type="predicted"/>
<sequence>MPPIYQQILANVARDITLTPEEAARFTHLLGTQQVVSGDHLLVAGERATCLWFVVSGCVRTYTTDAQGREHNLAFSTEGWWCTDSTSFFDGGRATLALQALEETSLLSLSLSDLERLCTQVPTFERFFRLLSQKGYQLLERRLVAMLRLTAEARFIRFHRQYPRLLNRVAQKHIAAYLGITPEFLSMLRRKHTSQARS</sequence>